<dbReference type="EMBL" id="AP008231">
    <property type="protein sequence ID" value="BAD78864.1"/>
    <property type="molecule type" value="Genomic_DNA"/>
</dbReference>
<feature type="compositionally biased region" description="Pro residues" evidence="1">
    <location>
        <begin position="167"/>
        <end position="193"/>
    </location>
</feature>
<evidence type="ECO:0000313" key="3">
    <source>
        <dbReference type="EMBL" id="BAD78864.1"/>
    </source>
</evidence>
<feature type="region of interest" description="Disordered" evidence="1">
    <location>
        <begin position="97"/>
        <end position="193"/>
    </location>
</feature>
<dbReference type="AlphaFoldDB" id="A0A0H3K0P9"/>
<dbReference type="RefSeq" id="WP_011242986.1">
    <property type="nucleotide sequence ID" value="NC_006576.1"/>
</dbReference>
<dbReference type="Proteomes" id="UP000001175">
    <property type="component" value="Chromosome"/>
</dbReference>
<accession>A0A0H3K0P9</accession>
<name>A0A0H3K0P9_SYNP6</name>
<keyword evidence="2" id="KW-0812">Transmembrane</keyword>
<evidence type="ECO:0000313" key="4">
    <source>
        <dbReference type="Proteomes" id="UP000001175"/>
    </source>
</evidence>
<feature type="region of interest" description="Disordered" evidence="1">
    <location>
        <begin position="1"/>
        <end position="39"/>
    </location>
</feature>
<feature type="transmembrane region" description="Helical" evidence="2">
    <location>
        <begin position="44"/>
        <end position="63"/>
    </location>
</feature>
<proteinExistence type="predicted"/>
<protein>
    <submittedName>
        <fullName evidence="3">Uncharacterized protein</fullName>
    </submittedName>
</protein>
<dbReference type="KEGG" id="syc:syc0674_c"/>
<organism evidence="3 4">
    <name type="scientific">Synechococcus sp. (strain ATCC 27144 / PCC 6301 / SAUG 1402/1)</name>
    <name type="common">Anacystis nidulans</name>
    <dbReference type="NCBI Taxonomy" id="269084"/>
    <lineage>
        <taxon>Bacteria</taxon>
        <taxon>Bacillati</taxon>
        <taxon>Cyanobacteriota</taxon>
        <taxon>Cyanophyceae</taxon>
        <taxon>Synechococcales</taxon>
        <taxon>Synechococcaceae</taxon>
        <taxon>Synechococcus</taxon>
    </lineage>
</organism>
<evidence type="ECO:0000256" key="2">
    <source>
        <dbReference type="SAM" id="Phobius"/>
    </source>
</evidence>
<gene>
    <name evidence="3" type="ordered locus">syc0674_c</name>
</gene>
<keyword evidence="2" id="KW-0472">Membrane</keyword>
<feature type="compositionally biased region" description="Low complexity" evidence="1">
    <location>
        <begin position="15"/>
        <end position="28"/>
    </location>
</feature>
<keyword evidence="2" id="KW-1133">Transmembrane helix</keyword>
<evidence type="ECO:0000256" key="1">
    <source>
        <dbReference type="SAM" id="MobiDB-lite"/>
    </source>
</evidence>
<sequence length="193" mass="20312">MSRPEDRTIIVSPKQPSQAAARSGQRRPSSPPPRQPRRSAIHGGLWLAIAIGCGFGASFALTLRFSRPTFNPVANILQSEQDFPEANLPGTHYRDLEARHGAVNPPSAVDEWSSQPSTAIAPDLPVMPMPSQEFPDAAATDSLSEQPPAWAAPSTESATEPSLVAPTPSPAPEPIAPSAPEPVAPTPTAPPLQ</sequence>
<reference evidence="3 4" key="1">
    <citation type="journal article" date="2007" name="Photosyn. Res.">
        <title>Complete nucleotide sequence of the freshwater unicellular cyanobacterium Synechococcus elongatus PCC 6301 chromosome: gene content and organization.</title>
        <authorList>
            <person name="Sugita C."/>
            <person name="Ogata K."/>
            <person name="Shikata M."/>
            <person name="Jikuya H."/>
            <person name="Takano J."/>
            <person name="Furumichi M."/>
            <person name="Kanehisa M."/>
            <person name="Omata T."/>
            <person name="Sugiura M."/>
            <person name="Sugita M."/>
        </authorList>
    </citation>
    <scope>NUCLEOTIDE SEQUENCE [LARGE SCALE GENOMIC DNA]</scope>
    <source>
        <strain evidence="4">ATCC 27144 / PCC 6301 / SAUG 1402/1</strain>
    </source>
</reference>